<name>A0A163IR44_9BACL</name>
<sequence>MDERLKYAPCGHVSITQQGIVREVNQTFLHMMGYLEEDVVQKHFEAMMSTANKLIFHSYFYPHIHLDGHVEELFIRLKNSRGDSVPFILNGRRFEREGEEWLDCVLVQMGRRIDYEMELRTAKRQIEEAYWEKDRALGELKHIHMEIERKQTELMEINAVLVELSNTDKLTGLKNRRFFQEQLEEQLRLYSQSGRPFSLFLIDIDHFKRVNDTWGHAVGDEVLVDVAGILKSCAREGDVVARYGGEEFVMILPGLDVAEAREIAEQFRRAVNDAIWTTGSITISIGMITATPEDHEAALLQKADQALYASKQNGRNQVTHHVDLKLPGYSH</sequence>
<dbReference type="SMART" id="SM00267">
    <property type="entry name" value="GGDEF"/>
    <property type="match status" value="1"/>
</dbReference>
<organism evidence="2 3">
    <name type="scientific">Paenibacillus glucanolyticus</name>
    <dbReference type="NCBI Taxonomy" id="59843"/>
    <lineage>
        <taxon>Bacteria</taxon>
        <taxon>Bacillati</taxon>
        <taxon>Bacillota</taxon>
        <taxon>Bacilli</taxon>
        <taxon>Bacillales</taxon>
        <taxon>Paenibacillaceae</taxon>
        <taxon>Paenibacillus</taxon>
    </lineage>
</organism>
<dbReference type="OrthoDB" id="9759607at2"/>
<protein>
    <submittedName>
        <fullName evidence="2">PAS domain S-box protein</fullName>
    </submittedName>
</protein>
<dbReference type="RefSeq" id="WP_063478158.1">
    <property type="nucleotide sequence ID" value="NZ_CP147845.1"/>
</dbReference>
<dbReference type="NCBIfam" id="TIGR00229">
    <property type="entry name" value="sensory_box"/>
    <property type="match status" value="1"/>
</dbReference>
<dbReference type="SUPFAM" id="SSF55785">
    <property type="entry name" value="PYP-like sensor domain (PAS domain)"/>
    <property type="match status" value="1"/>
</dbReference>
<dbReference type="InterPro" id="IPR000160">
    <property type="entry name" value="GGDEF_dom"/>
</dbReference>
<dbReference type="Gene3D" id="3.30.450.20">
    <property type="entry name" value="PAS domain"/>
    <property type="match status" value="1"/>
</dbReference>
<evidence type="ECO:0000313" key="3">
    <source>
        <dbReference type="Proteomes" id="UP000076796"/>
    </source>
</evidence>
<dbReference type="InterPro" id="IPR029787">
    <property type="entry name" value="Nucleotide_cyclase"/>
</dbReference>
<dbReference type="InterPro" id="IPR000014">
    <property type="entry name" value="PAS"/>
</dbReference>
<feature type="domain" description="GGDEF" evidence="1">
    <location>
        <begin position="195"/>
        <end position="323"/>
    </location>
</feature>
<dbReference type="InterPro" id="IPR050469">
    <property type="entry name" value="Diguanylate_Cyclase"/>
</dbReference>
<evidence type="ECO:0000313" key="2">
    <source>
        <dbReference type="EMBL" id="KZS46106.1"/>
    </source>
</evidence>
<dbReference type="GO" id="GO:1902201">
    <property type="term" value="P:negative regulation of bacterial-type flagellum-dependent cell motility"/>
    <property type="evidence" value="ECO:0007669"/>
    <property type="project" value="TreeGrafter"/>
</dbReference>
<dbReference type="EMBL" id="LWMH01000001">
    <property type="protein sequence ID" value="KZS46106.1"/>
    <property type="molecule type" value="Genomic_DNA"/>
</dbReference>
<keyword evidence="3" id="KW-1185">Reference proteome</keyword>
<dbReference type="FunFam" id="3.30.70.270:FF:000001">
    <property type="entry name" value="Diguanylate cyclase domain protein"/>
    <property type="match status" value="1"/>
</dbReference>
<dbReference type="GO" id="GO:0043709">
    <property type="term" value="P:cell adhesion involved in single-species biofilm formation"/>
    <property type="evidence" value="ECO:0007669"/>
    <property type="project" value="TreeGrafter"/>
</dbReference>
<dbReference type="GO" id="GO:0052621">
    <property type="term" value="F:diguanylate cyclase activity"/>
    <property type="evidence" value="ECO:0007669"/>
    <property type="project" value="TreeGrafter"/>
</dbReference>
<proteinExistence type="predicted"/>
<reference evidence="2" key="1">
    <citation type="journal article" date="2016" name="Genome Announc.">
        <title>Draft genomes of two strains of Paenibacillus glucanolyticus with capability to degrade lignocellulose.</title>
        <authorList>
            <person name="Mathews S.L."/>
            <person name="Pawlak J."/>
            <person name="Grunden A.M."/>
        </authorList>
    </citation>
    <scope>NUCLEOTIDE SEQUENCE [LARGE SCALE GENOMIC DNA]</scope>
    <source>
        <strain evidence="2">SLM1</strain>
    </source>
</reference>
<comment type="caution">
    <text evidence="2">The sequence shown here is derived from an EMBL/GenBank/DDBJ whole genome shotgun (WGS) entry which is preliminary data.</text>
</comment>
<dbReference type="SUPFAM" id="SSF55073">
    <property type="entry name" value="Nucleotide cyclase"/>
    <property type="match status" value="1"/>
</dbReference>
<dbReference type="AlphaFoldDB" id="A0A163IR44"/>
<dbReference type="GO" id="GO:0005886">
    <property type="term" value="C:plasma membrane"/>
    <property type="evidence" value="ECO:0007669"/>
    <property type="project" value="TreeGrafter"/>
</dbReference>
<dbReference type="Proteomes" id="UP000076796">
    <property type="component" value="Unassembled WGS sequence"/>
</dbReference>
<accession>A0A163IR44</accession>
<dbReference type="NCBIfam" id="TIGR00254">
    <property type="entry name" value="GGDEF"/>
    <property type="match status" value="1"/>
</dbReference>
<dbReference type="Pfam" id="PF00990">
    <property type="entry name" value="GGDEF"/>
    <property type="match status" value="1"/>
</dbReference>
<dbReference type="PANTHER" id="PTHR45138:SF9">
    <property type="entry name" value="DIGUANYLATE CYCLASE DGCM-RELATED"/>
    <property type="match status" value="1"/>
</dbReference>
<dbReference type="STRING" id="59843.A3958_08810"/>
<dbReference type="CDD" id="cd01949">
    <property type="entry name" value="GGDEF"/>
    <property type="match status" value="1"/>
</dbReference>
<dbReference type="GeneID" id="97552493"/>
<gene>
    <name evidence="2" type="ORF">AWU65_09295</name>
</gene>
<dbReference type="PROSITE" id="PS50887">
    <property type="entry name" value="GGDEF"/>
    <property type="match status" value="1"/>
</dbReference>
<evidence type="ECO:0000259" key="1">
    <source>
        <dbReference type="PROSITE" id="PS50887"/>
    </source>
</evidence>
<dbReference type="InterPro" id="IPR035965">
    <property type="entry name" value="PAS-like_dom_sf"/>
</dbReference>
<dbReference type="InterPro" id="IPR043128">
    <property type="entry name" value="Rev_trsase/Diguanyl_cyclase"/>
</dbReference>
<dbReference type="Gene3D" id="3.30.70.270">
    <property type="match status" value="1"/>
</dbReference>
<dbReference type="PANTHER" id="PTHR45138">
    <property type="entry name" value="REGULATORY COMPONENTS OF SENSORY TRANSDUCTION SYSTEM"/>
    <property type="match status" value="1"/>
</dbReference>